<organism evidence="2">
    <name type="scientific">Candidatus Methanomethylicus mesodigestus</name>
    <dbReference type="NCBI Taxonomy" id="1867258"/>
    <lineage>
        <taxon>Archaea</taxon>
        <taxon>Thermoproteota</taxon>
        <taxon>Methanosuratincolia</taxon>
        <taxon>Candidatus Methanomethylicales</taxon>
        <taxon>Candidatus Methanomethylicaceae</taxon>
        <taxon>Candidatus Methanomethylicus</taxon>
    </lineage>
</organism>
<keyword evidence="2" id="KW-0378">Hydrolase</keyword>
<dbReference type="InterPro" id="IPR036412">
    <property type="entry name" value="HAD-like_sf"/>
</dbReference>
<dbReference type="GO" id="GO:0005829">
    <property type="term" value="C:cytosol"/>
    <property type="evidence" value="ECO:0007669"/>
    <property type="project" value="TreeGrafter"/>
</dbReference>
<evidence type="ECO:0000313" key="2">
    <source>
        <dbReference type="EMBL" id="HFK21256.1"/>
    </source>
</evidence>
<dbReference type="Gene3D" id="1.10.150.240">
    <property type="entry name" value="Putative phosphatase, domain 2"/>
    <property type="match status" value="1"/>
</dbReference>
<proteinExistence type="inferred from homology"/>
<comment type="similarity">
    <text evidence="1">Belongs to the HAD-like hydrolase superfamily.</text>
</comment>
<dbReference type="SFLD" id="SFLDG01135">
    <property type="entry name" value="C1.5.6:_HAD__Beta-PGM__Phospha"/>
    <property type="match status" value="1"/>
</dbReference>
<gene>
    <name evidence="2" type="ORF">ENS19_08295</name>
</gene>
<dbReference type="EMBL" id="DSTX01000013">
    <property type="protein sequence ID" value="HFK21256.1"/>
    <property type="molecule type" value="Genomic_DNA"/>
</dbReference>
<dbReference type="InterPro" id="IPR050155">
    <property type="entry name" value="HAD-like_hydrolase_sf"/>
</dbReference>
<sequence>MIKGVVFDLDNTLVDSVETIRQAADATLRSKGFRGVDLETLVSVMGLTIFDLFRRAEPAIEEERMKELFLDYKENYMRFIGSTKLLPKARETLEALSAKNLKMAVVTTKSRYNAVKVLESFDLAHYFGAVVGFEDTDNHKPSPDPIIKAASALGLDLGAIAVVGDTDADVAAGKAAGAVTIAVTTGVTPIHKILEKRPDYVIGNIIEVERIINDLNSRQD</sequence>
<dbReference type="PANTHER" id="PTHR43434">
    <property type="entry name" value="PHOSPHOGLYCOLATE PHOSPHATASE"/>
    <property type="match status" value="1"/>
</dbReference>
<protein>
    <submittedName>
        <fullName evidence="2">HAD family hydrolase</fullName>
    </submittedName>
</protein>
<dbReference type="GO" id="GO:0006281">
    <property type="term" value="P:DNA repair"/>
    <property type="evidence" value="ECO:0007669"/>
    <property type="project" value="TreeGrafter"/>
</dbReference>
<dbReference type="SUPFAM" id="SSF56784">
    <property type="entry name" value="HAD-like"/>
    <property type="match status" value="1"/>
</dbReference>
<comment type="caution">
    <text evidence="2">The sequence shown here is derived from an EMBL/GenBank/DDBJ whole genome shotgun (WGS) entry which is preliminary data.</text>
</comment>
<name>A0A7C3N776_9CREN</name>
<accession>A0A7C3N776</accession>
<dbReference type="AlphaFoldDB" id="A0A7C3N776"/>
<reference evidence="2" key="1">
    <citation type="journal article" date="2020" name="mSystems">
        <title>Genome- and Community-Level Interaction Insights into Carbon Utilization and Element Cycling Functions of Hydrothermarchaeota in Hydrothermal Sediment.</title>
        <authorList>
            <person name="Zhou Z."/>
            <person name="Liu Y."/>
            <person name="Xu W."/>
            <person name="Pan J."/>
            <person name="Luo Z.H."/>
            <person name="Li M."/>
        </authorList>
    </citation>
    <scope>NUCLEOTIDE SEQUENCE [LARGE SCALE GENOMIC DNA]</scope>
    <source>
        <strain evidence="2">SpSt-468</strain>
    </source>
</reference>
<dbReference type="SFLD" id="SFLDS00003">
    <property type="entry name" value="Haloacid_Dehalogenase"/>
    <property type="match status" value="1"/>
</dbReference>
<dbReference type="NCBIfam" id="TIGR01509">
    <property type="entry name" value="HAD-SF-IA-v3"/>
    <property type="match status" value="1"/>
</dbReference>
<dbReference type="InterPro" id="IPR041492">
    <property type="entry name" value="HAD_2"/>
</dbReference>
<dbReference type="Gene3D" id="3.40.50.1000">
    <property type="entry name" value="HAD superfamily/HAD-like"/>
    <property type="match status" value="1"/>
</dbReference>
<dbReference type="NCBIfam" id="TIGR01549">
    <property type="entry name" value="HAD-SF-IA-v1"/>
    <property type="match status" value="1"/>
</dbReference>
<dbReference type="InterPro" id="IPR023214">
    <property type="entry name" value="HAD_sf"/>
</dbReference>
<dbReference type="GO" id="GO:0008967">
    <property type="term" value="F:phosphoglycolate phosphatase activity"/>
    <property type="evidence" value="ECO:0007669"/>
    <property type="project" value="TreeGrafter"/>
</dbReference>
<evidence type="ECO:0000256" key="1">
    <source>
        <dbReference type="ARBA" id="ARBA00007958"/>
    </source>
</evidence>
<dbReference type="InterPro" id="IPR023198">
    <property type="entry name" value="PGP-like_dom2"/>
</dbReference>
<dbReference type="SFLD" id="SFLDG01129">
    <property type="entry name" value="C1.5:_HAD__Beta-PGM__Phosphata"/>
    <property type="match status" value="1"/>
</dbReference>
<dbReference type="PANTHER" id="PTHR43434:SF1">
    <property type="entry name" value="PHOSPHOGLYCOLATE PHOSPHATASE"/>
    <property type="match status" value="1"/>
</dbReference>
<dbReference type="InterPro" id="IPR006439">
    <property type="entry name" value="HAD-SF_hydro_IA"/>
</dbReference>
<dbReference type="Pfam" id="PF13419">
    <property type="entry name" value="HAD_2"/>
    <property type="match status" value="1"/>
</dbReference>